<reference evidence="10 11" key="1">
    <citation type="submission" date="2019-03" db="EMBL/GenBank/DDBJ databases">
        <title>Genomic Encyclopedia of Type Strains, Phase IV (KMG-IV): sequencing the most valuable type-strain genomes for metagenomic binning, comparative biology and taxonomic classification.</title>
        <authorList>
            <person name="Goeker M."/>
        </authorList>
    </citation>
    <scope>NUCLEOTIDE SEQUENCE [LARGE SCALE GENOMIC DNA]</scope>
    <source>
        <strain evidence="10 11">DSM 22362</strain>
    </source>
</reference>
<dbReference type="InterPro" id="IPR018303">
    <property type="entry name" value="ATPase_P-typ_P_site"/>
</dbReference>
<dbReference type="PANTHER" id="PTHR42861">
    <property type="entry name" value="CALCIUM-TRANSPORTING ATPASE"/>
    <property type="match status" value="1"/>
</dbReference>
<organism evidence="10 11">
    <name type="scientific">Sphingobacterium alimentarium</name>
    <dbReference type="NCBI Taxonomy" id="797292"/>
    <lineage>
        <taxon>Bacteria</taxon>
        <taxon>Pseudomonadati</taxon>
        <taxon>Bacteroidota</taxon>
        <taxon>Sphingobacteriia</taxon>
        <taxon>Sphingobacteriales</taxon>
        <taxon>Sphingobacteriaceae</taxon>
        <taxon>Sphingobacterium</taxon>
    </lineage>
</organism>
<name>A0A4R3VMT3_9SPHI</name>
<keyword evidence="2 8" id="KW-0812">Transmembrane</keyword>
<dbReference type="InterPro" id="IPR001757">
    <property type="entry name" value="P_typ_ATPase"/>
</dbReference>
<dbReference type="SUPFAM" id="SSF56784">
    <property type="entry name" value="HAD-like"/>
    <property type="match status" value="1"/>
</dbReference>
<dbReference type="NCBIfam" id="TIGR01494">
    <property type="entry name" value="ATPase_P-type"/>
    <property type="match status" value="2"/>
</dbReference>
<dbReference type="PROSITE" id="PS00154">
    <property type="entry name" value="ATPASE_E1_E2"/>
    <property type="match status" value="1"/>
</dbReference>
<dbReference type="InterPro" id="IPR004014">
    <property type="entry name" value="ATPase_P-typ_cation-transptr_N"/>
</dbReference>
<dbReference type="Pfam" id="PF00702">
    <property type="entry name" value="Hydrolase"/>
    <property type="match status" value="1"/>
</dbReference>
<dbReference type="InterPro" id="IPR006068">
    <property type="entry name" value="ATPase_P-typ_cation-transptr_C"/>
</dbReference>
<evidence type="ECO:0000256" key="1">
    <source>
        <dbReference type="ARBA" id="ARBA00004141"/>
    </source>
</evidence>
<dbReference type="InterPro" id="IPR008250">
    <property type="entry name" value="ATPase_P-typ_transduc_dom_A_sf"/>
</dbReference>
<dbReference type="InterPro" id="IPR036412">
    <property type="entry name" value="HAD-like_sf"/>
</dbReference>
<evidence type="ECO:0000256" key="3">
    <source>
        <dbReference type="ARBA" id="ARBA00022741"/>
    </source>
</evidence>
<comment type="subcellular location">
    <subcellularLocation>
        <location evidence="1">Membrane</location>
        <topology evidence="1">Multi-pass membrane protein</topology>
    </subcellularLocation>
</comment>
<dbReference type="GO" id="GO:0005524">
    <property type="term" value="F:ATP binding"/>
    <property type="evidence" value="ECO:0007669"/>
    <property type="project" value="UniProtKB-KW"/>
</dbReference>
<dbReference type="Pfam" id="PF00122">
    <property type="entry name" value="E1-E2_ATPase"/>
    <property type="match status" value="1"/>
</dbReference>
<evidence type="ECO:0000256" key="6">
    <source>
        <dbReference type="ARBA" id="ARBA00022989"/>
    </source>
</evidence>
<keyword evidence="6 8" id="KW-1133">Transmembrane helix</keyword>
<dbReference type="GO" id="GO:0016020">
    <property type="term" value="C:membrane"/>
    <property type="evidence" value="ECO:0007669"/>
    <property type="project" value="UniProtKB-SubCell"/>
</dbReference>
<dbReference type="PRINTS" id="PR00120">
    <property type="entry name" value="HATPASE"/>
</dbReference>
<dbReference type="PRINTS" id="PR00119">
    <property type="entry name" value="CATATPASE"/>
</dbReference>
<dbReference type="AlphaFoldDB" id="A0A4R3VMT3"/>
<dbReference type="SUPFAM" id="SSF81665">
    <property type="entry name" value="Calcium ATPase, transmembrane domain M"/>
    <property type="match status" value="1"/>
</dbReference>
<sequence>MNYNIPPQYTGLTQEQLEHSRKTYGYNQVSSIKKISWYSMLLAILKEPMTLLLIAVTLIYLMVGNYSEAIFMSFAIIAVSSISFYQDNRSKKALEALEQLNEPLSTVIRDSVVIKIPTNELAVGDLYIIEEGKMINADGEIVYSNDFSVNESSLTGESYSVFKSSETEDKNVYSGTMVVSGLAIMKVHQISKHTKIGKIGESLHAIKEEQSPLQIQITKFVKGMASIGIIVFLLVWAFSFWQSRSFIESLLTGLTLAMSILPEEIPVAFTTFMALGAWKLMRQGVLIKRSSVVETLGSTTVICTDKTGTITQNSMGLKLLFDYQSNKIFADHEFDAVQLADLIQYAMWSSEPVPFDPMEKTLHQIYTVTQVSDFRKDFQMIHEYPLEGKPPMMTHIFENSLKERIIAAKGAPEAILAVCNLSEQQKNRLRQEISNFGKQGYRVLGVAKSDYMESTFPENQQDLPFEFLGFTVFYDPPKNNIQQVFKKIYAAGIKVKVITGDNSDTTSAIAQQAGIINHTAAVNGSEIISYTEEELKLLSRKTTLFTRMFPEAKLTLVNTFKKDGEVVAMLGDGVNDAPALKAANIGVAMGIKGTEIAKAAASLVITNDDLEKLITGIEAGRRIYTNIKKAIQYIISIHIPIILTVSLPLFFGWIYPNIFTPIHVIFLELIMGPICSIVYENEPLEKNTMLQKPREMSDTFLSWKELKSSIIQGLAITLGILFAYQWAVTGGSDEVTTRSIVFSTLVFANVFLSLVNRSFVYSVLESLKNNNKLFPIFLSASLVLLLAILYIPAFASFFQVRAINFQELIVCLFLAFVSVMWVELYKWVKRKKMPMNGSPASQEQEVK</sequence>
<proteinExistence type="predicted"/>
<keyword evidence="11" id="KW-1185">Reference proteome</keyword>
<evidence type="ECO:0000256" key="7">
    <source>
        <dbReference type="ARBA" id="ARBA00023136"/>
    </source>
</evidence>
<dbReference type="Proteomes" id="UP000295197">
    <property type="component" value="Unassembled WGS sequence"/>
</dbReference>
<dbReference type="InterPro" id="IPR023299">
    <property type="entry name" value="ATPase_P-typ_cyto_dom_N"/>
</dbReference>
<dbReference type="EMBL" id="SMBZ01000051">
    <property type="protein sequence ID" value="TCV07982.1"/>
    <property type="molecule type" value="Genomic_DNA"/>
</dbReference>
<dbReference type="SFLD" id="SFLDG00002">
    <property type="entry name" value="C1.7:_P-type_atpase_like"/>
    <property type="match status" value="1"/>
</dbReference>
<dbReference type="Gene3D" id="1.20.1110.10">
    <property type="entry name" value="Calcium-transporting ATPase, transmembrane domain"/>
    <property type="match status" value="1"/>
</dbReference>
<keyword evidence="7 8" id="KW-0472">Membrane</keyword>
<dbReference type="Gene3D" id="2.70.150.10">
    <property type="entry name" value="Calcium-transporting ATPase, cytoplasmic transduction domain A"/>
    <property type="match status" value="1"/>
</dbReference>
<evidence type="ECO:0000313" key="10">
    <source>
        <dbReference type="EMBL" id="TCV07982.1"/>
    </source>
</evidence>
<protein>
    <submittedName>
        <fullName evidence="10">Ca2+-transporting ATPase</fullName>
    </submittedName>
</protein>
<feature type="transmembrane region" description="Helical" evidence="8">
    <location>
        <begin position="630"/>
        <end position="655"/>
    </location>
</feature>
<evidence type="ECO:0000259" key="9">
    <source>
        <dbReference type="SMART" id="SM00831"/>
    </source>
</evidence>
<gene>
    <name evidence="10" type="ORF">EDC17_10514</name>
</gene>
<feature type="transmembrane region" description="Helical" evidence="8">
    <location>
        <begin position="69"/>
        <end position="85"/>
    </location>
</feature>
<dbReference type="SFLD" id="SFLDS00003">
    <property type="entry name" value="Haloacid_Dehalogenase"/>
    <property type="match status" value="1"/>
</dbReference>
<dbReference type="Pfam" id="PF00689">
    <property type="entry name" value="Cation_ATPase_C"/>
    <property type="match status" value="1"/>
</dbReference>
<dbReference type="Pfam" id="PF00690">
    <property type="entry name" value="Cation_ATPase_N"/>
    <property type="match status" value="1"/>
</dbReference>
<dbReference type="InterPro" id="IPR044492">
    <property type="entry name" value="P_typ_ATPase_HD_dom"/>
</dbReference>
<evidence type="ECO:0000313" key="11">
    <source>
        <dbReference type="Proteomes" id="UP000295197"/>
    </source>
</evidence>
<feature type="domain" description="Cation-transporting P-type ATPase N-terminal" evidence="9">
    <location>
        <begin position="1"/>
        <end position="65"/>
    </location>
</feature>
<keyword evidence="3" id="KW-0547">Nucleotide-binding</keyword>
<dbReference type="RefSeq" id="WP_132778765.1">
    <property type="nucleotide sequence ID" value="NZ_SMBZ01000051.1"/>
</dbReference>
<feature type="transmembrane region" description="Helical" evidence="8">
    <location>
        <begin position="40"/>
        <end position="63"/>
    </location>
</feature>
<accession>A0A4R3VMT3</accession>
<dbReference type="Gene3D" id="3.40.1110.10">
    <property type="entry name" value="Calcium-transporting ATPase, cytoplasmic domain N"/>
    <property type="match status" value="1"/>
</dbReference>
<dbReference type="OrthoDB" id="9770315at2"/>
<dbReference type="SFLD" id="SFLDF00027">
    <property type="entry name" value="p-type_atpase"/>
    <property type="match status" value="1"/>
</dbReference>
<feature type="transmembrane region" description="Helical" evidence="8">
    <location>
        <begin position="220"/>
        <end position="241"/>
    </location>
</feature>
<dbReference type="InterPro" id="IPR059000">
    <property type="entry name" value="ATPase_P-type_domA"/>
</dbReference>
<dbReference type="InterPro" id="IPR023214">
    <property type="entry name" value="HAD_sf"/>
</dbReference>
<evidence type="ECO:0000256" key="2">
    <source>
        <dbReference type="ARBA" id="ARBA00022692"/>
    </source>
</evidence>
<feature type="transmembrane region" description="Helical" evidence="8">
    <location>
        <begin position="776"/>
        <end position="799"/>
    </location>
</feature>
<feature type="transmembrane region" description="Helical" evidence="8">
    <location>
        <begin position="805"/>
        <end position="825"/>
    </location>
</feature>
<dbReference type="SMART" id="SM00831">
    <property type="entry name" value="Cation_ATPase_N"/>
    <property type="match status" value="1"/>
</dbReference>
<dbReference type="InterPro" id="IPR023298">
    <property type="entry name" value="ATPase_P-typ_TM_dom_sf"/>
</dbReference>
<evidence type="ECO:0000256" key="8">
    <source>
        <dbReference type="SAM" id="Phobius"/>
    </source>
</evidence>
<feature type="transmembrane region" description="Helical" evidence="8">
    <location>
        <begin position="710"/>
        <end position="728"/>
    </location>
</feature>
<feature type="transmembrane region" description="Helical" evidence="8">
    <location>
        <begin position="253"/>
        <end position="278"/>
    </location>
</feature>
<comment type="caution">
    <text evidence="10">The sequence shown here is derived from an EMBL/GenBank/DDBJ whole genome shotgun (WGS) entry which is preliminary data.</text>
</comment>
<keyword evidence="4" id="KW-0067">ATP-binding</keyword>
<evidence type="ECO:0000256" key="5">
    <source>
        <dbReference type="ARBA" id="ARBA00022967"/>
    </source>
</evidence>
<dbReference type="SUPFAM" id="SSF81653">
    <property type="entry name" value="Calcium ATPase, transduction domain A"/>
    <property type="match status" value="1"/>
</dbReference>
<keyword evidence="5" id="KW-1278">Translocase</keyword>
<dbReference type="GO" id="GO:0016887">
    <property type="term" value="F:ATP hydrolysis activity"/>
    <property type="evidence" value="ECO:0007669"/>
    <property type="project" value="InterPro"/>
</dbReference>
<feature type="transmembrane region" description="Helical" evidence="8">
    <location>
        <begin position="740"/>
        <end position="764"/>
    </location>
</feature>
<evidence type="ECO:0000256" key="4">
    <source>
        <dbReference type="ARBA" id="ARBA00022840"/>
    </source>
</evidence>
<dbReference type="Gene3D" id="3.40.50.1000">
    <property type="entry name" value="HAD superfamily/HAD-like"/>
    <property type="match status" value="1"/>
</dbReference>